<reference evidence="9 10" key="1">
    <citation type="submission" date="2019-08" db="EMBL/GenBank/DDBJ databases">
        <title>Deep-cultivation of Planctomycetes and their phenomic and genomic characterization uncovers novel biology.</title>
        <authorList>
            <person name="Wiegand S."/>
            <person name="Jogler M."/>
            <person name="Boedeker C."/>
            <person name="Pinto D."/>
            <person name="Vollmers J."/>
            <person name="Rivas-Marin E."/>
            <person name="Kohn T."/>
            <person name="Peeters S.H."/>
            <person name="Heuer A."/>
            <person name="Rast P."/>
            <person name="Oberbeckmann S."/>
            <person name="Bunk B."/>
            <person name="Jeske O."/>
            <person name="Meyerdierks A."/>
            <person name="Storesund J.E."/>
            <person name="Kallscheuer N."/>
            <person name="Luecker S."/>
            <person name="Lage O.M."/>
            <person name="Pohl T."/>
            <person name="Merkel B.J."/>
            <person name="Hornburger P."/>
            <person name="Mueller R.-W."/>
            <person name="Bruemmer F."/>
            <person name="Labrenz M."/>
            <person name="Spormann A.M."/>
            <person name="Op den Camp H."/>
            <person name="Overmann J."/>
            <person name="Amann R."/>
            <person name="Jetten M.S.M."/>
            <person name="Mascher T."/>
            <person name="Medema M.H."/>
            <person name="Devos D.P."/>
            <person name="Kaster A.-K."/>
            <person name="Ovreas L."/>
            <person name="Rohde M."/>
            <person name="Galperin M.Y."/>
            <person name="Jogler C."/>
        </authorList>
    </citation>
    <scope>NUCLEOTIDE SEQUENCE [LARGE SCALE GENOMIC DNA]</scope>
    <source>
        <strain evidence="9 10">FC18</strain>
    </source>
</reference>
<dbReference type="SUPFAM" id="SSF55869">
    <property type="entry name" value="DNA topoisomerase I domain"/>
    <property type="match status" value="1"/>
</dbReference>
<dbReference type="InterPro" id="IPR035447">
    <property type="entry name" value="DNA_topo_I_N_sf"/>
</dbReference>
<dbReference type="Pfam" id="PF21338">
    <property type="entry name" value="Top1B_N_bact"/>
    <property type="match status" value="1"/>
</dbReference>
<evidence type="ECO:0000256" key="4">
    <source>
        <dbReference type="ARBA" id="ARBA00023029"/>
    </source>
</evidence>
<evidence type="ECO:0000256" key="1">
    <source>
        <dbReference type="ARBA" id="ARBA00000213"/>
    </source>
</evidence>
<dbReference type="InterPro" id="IPR011010">
    <property type="entry name" value="DNA_brk_join_enz"/>
</dbReference>
<dbReference type="KEGG" id="mff:MFFC18_48800"/>
<protein>
    <recommendedName>
        <fullName evidence="3">DNA topoisomerase</fullName>
        <ecNumber evidence="3">5.6.2.1</ecNumber>
    </recommendedName>
</protein>
<dbReference type="EC" id="5.6.2.1" evidence="3"/>
<evidence type="ECO:0000259" key="7">
    <source>
        <dbReference type="Pfam" id="PF01028"/>
    </source>
</evidence>
<keyword evidence="4" id="KW-0799">Topoisomerase</keyword>
<keyword evidence="5" id="KW-0238">DNA-binding</keyword>
<dbReference type="InterPro" id="IPR049331">
    <property type="entry name" value="Top1B_N_bact"/>
</dbReference>
<sequence>MSGTATREQKSRRRAAKAGLIFVNDFDKGYQRRKCGRGFSYLGLNGQTLTSKQTRRRIDSLAIPPAWEDVWICPDSAGHVQARGRDEAGRLQYIYHDQWSTISAATKFDRMARFAEVLPRLRRRVRKDLRRKGLPCERIMAAVTRLLDKASLRIGNDASVAARGATTLRSNDVELDGYHVSLDFPGKSGQRREASFSDRKIAKVIRQCEEVGGQFLFTYLNEQGEPQRVASNDVNEYLQQISGEQITAKDFRTWWGSTTALASLVELDKNATKRERAAACRDAVKCAAAELGNTVAVCRESYIHPGILTAGESGELPGMVAKLSNEEVAELGIDEVRFKKLLPMLDFT</sequence>
<evidence type="ECO:0000256" key="3">
    <source>
        <dbReference type="ARBA" id="ARBA00012891"/>
    </source>
</evidence>
<dbReference type="Pfam" id="PF01028">
    <property type="entry name" value="Topoisom_I"/>
    <property type="match status" value="1"/>
</dbReference>
<accession>A0A5B9PE34</accession>
<dbReference type="RefSeq" id="WP_075082774.1">
    <property type="nucleotide sequence ID" value="NZ_CP042912.1"/>
</dbReference>
<dbReference type="Proteomes" id="UP000322214">
    <property type="component" value="Chromosome"/>
</dbReference>
<evidence type="ECO:0000256" key="6">
    <source>
        <dbReference type="ARBA" id="ARBA00023235"/>
    </source>
</evidence>
<dbReference type="Gene3D" id="3.30.66.10">
    <property type="entry name" value="DNA topoisomerase I domain"/>
    <property type="match status" value="1"/>
</dbReference>
<dbReference type="EMBL" id="CP042912">
    <property type="protein sequence ID" value="QEG24957.1"/>
    <property type="molecule type" value="Genomic_DNA"/>
</dbReference>
<dbReference type="SUPFAM" id="SSF56349">
    <property type="entry name" value="DNA breaking-rejoining enzymes"/>
    <property type="match status" value="1"/>
</dbReference>
<dbReference type="GO" id="GO:0006265">
    <property type="term" value="P:DNA topological change"/>
    <property type="evidence" value="ECO:0007669"/>
    <property type="project" value="InterPro"/>
</dbReference>
<gene>
    <name evidence="9" type="ORF">MFFC18_48800</name>
</gene>
<dbReference type="Gene3D" id="1.10.132.120">
    <property type="match status" value="1"/>
</dbReference>
<dbReference type="STRING" id="980251.GCA_001642875_04986"/>
<dbReference type="AlphaFoldDB" id="A0A5B9PE34"/>
<dbReference type="InterPro" id="IPR013500">
    <property type="entry name" value="TopoI_cat_euk"/>
</dbReference>
<dbReference type="PROSITE" id="PS52038">
    <property type="entry name" value="TOPO_IB_2"/>
    <property type="match status" value="1"/>
</dbReference>
<evidence type="ECO:0000256" key="2">
    <source>
        <dbReference type="ARBA" id="ARBA00006645"/>
    </source>
</evidence>
<evidence type="ECO:0000256" key="5">
    <source>
        <dbReference type="ARBA" id="ARBA00023125"/>
    </source>
</evidence>
<feature type="domain" description="DNA topoisomerase I catalytic core eukaryotic-type" evidence="7">
    <location>
        <begin position="104"/>
        <end position="297"/>
    </location>
</feature>
<comment type="similarity">
    <text evidence="2">Belongs to the type IB topoisomerase family.</text>
</comment>
<keyword evidence="10" id="KW-1185">Reference proteome</keyword>
<evidence type="ECO:0000259" key="8">
    <source>
        <dbReference type="Pfam" id="PF21338"/>
    </source>
</evidence>
<dbReference type="GO" id="GO:0003677">
    <property type="term" value="F:DNA binding"/>
    <property type="evidence" value="ECO:0007669"/>
    <property type="project" value="UniProtKB-KW"/>
</dbReference>
<dbReference type="PRINTS" id="PR00416">
    <property type="entry name" value="EUTPISMRASEI"/>
</dbReference>
<dbReference type="Gene3D" id="3.90.15.10">
    <property type="entry name" value="Topoisomerase I, Chain A, domain 3"/>
    <property type="match status" value="1"/>
</dbReference>
<dbReference type="InterPro" id="IPR014711">
    <property type="entry name" value="TopoI_cat_a-hlx-sub_euk"/>
</dbReference>
<comment type="catalytic activity">
    <reaction evidence="1">
        <text>ATP-independent breakage of single-stranded DNA, followed by passage and rejoining.</text>
        <dbReference type="EC" id="5.6.2.1"/>
    </reaction>
</comment>
<evidence type="ECO:0000313" key="10">
    <source>
        <dbReference type="Proteomes" id="UP000322214"/>
    </source>
</evidence>
<keyword evidence="6 9" id="KW-0413">Isomerase</keyword>
<dbReference type="GO" id="GO:0003917">
    <property type="term" value="F:DNA topoisomerase type I (single strand cut, ATP-independent) activity"/>
    <property type="evidence" value="ECO:0007669"/>
    <property type="project" value="UniProtKB-EC"/>
</dbReference>
<organism evidence="9 10">
    <name type="scientific">Mariniblastus fucicola</name>
    <dbReference type="NCBI Taxonomy" id="980251"/>
    <lineage>
        <taxon>Bacteria</taxon>
        <taxon>Pseudomonadati</taxon>
        <taxon>Planctomycetota</taxon>
        <taxon>Planctomycetia</taxon>
        <taxon>Pirellulales</taxon>
        <taxon>Pirellulaceae</taxon>
        <taxon>Mariniblastus</taxon>
    </lineage>
</organism>
<dbReference type="InterPro" id="IPR001631">
    <property type="entry name" value="TopoI"/>
</dbReference>
<feature type="domain" description="DNA topoisomerase IB N-terminal" evidence="8">
    <location>
        <begin position="38"/>
        <end position="86"/>
    </location>
</feature>
<proteinExistence type="inferred from homology"/>
<dbReference type="OrthoDB" id="9778962at2"/>
<name>A0A5B9PE34_9BACT</name>
<evidence type="ECO:0000313" key="9">
    <source>
        <dbReference type="EMBL" id="QEG24957.1"/>
    </source>
</evidence>